<dbReference type="SUPFAM" id="SSF101898">
    <property type="entry name" value="NHL repeat"/>
    <property type="match status" value="1"/>
</dbReference>
<dbReference type="InterPro" id="IPR011042">
    <property type="entry name" value="6-blade_b-propeller_TolB-like"/>
</dbReference>
<keyword evidence="5" id="KW-1185">Reference proteome</keyword>
<name>A0A0S4IXE2_BODSA</name>
<accession>A0A0S4IXE2</accession>
<dbReference type="AlphaFoldDB" id="A0A0S4IXE2"/>
<evidence type="ECO:0000313" key="4">
    <source>
        <dbReference type="EMBL" id="CUG39245.1"/>
    </source>
</evidence>
<feature type="transmembrane region" description="Helical" evidence="2">
    <location>
        <begin position="836"/>
        <end position="855"/>
    </location>
</feature>
<gene>
    <name evidence="4" type="ORF">BSAL_78740</name>
</gene>
<dbReference type="Proteomes" id="UP000051952">
    <property type="component" value="Unassembled WGS sequence"/>
</dbReference>
<dbReference type="Gene3D" id="2.120.10.30">
    <property type="entry name" value="TolB, C-terminal domain"/>
    <property type="match status" value="1"/>
</dbReference>
<dbReference type="PANTHER" id="PTHR46388">
    <property type="entry name" value="NHL REPEAT-CONTAINING PROTEIN 2"/>
    <property type="match status" value="1"/>
</dbReference>
<evidence type="ECO:0000256" key="1">
    <source>
        <dbReference type="SAM" id="MobiDB-lite"/>
    </source>
</evidence>
<feature type="transmembrane region" description="Helical" evidence="2">
    <location>
        <begin position="660"/>
        <end position="684"/>
    </location>
</feature>
<sequence>MRSKATLATVLLISSCCCYVCAISLVSSTIFAASAQLEATDAAMDNSGNVVYITSAVNGVFRLGTSTPFQFPLSTINPNGITCDSATNVFYIASIYRVWSVTTSNSFVSLAGGNSAGYADGTGDSALFNYPTGIVSLRSVLYVADTRNSCLRKVDLTTNSVITIAQQPTPNYLCINKQGTILYVTRNSGSTGVVRIFITNGTSLDVQGSGTHSRLQGVALNSDETALIVAEINYLKQINLSTTVVTRIAATRLITPSGLKWYCLSSGVCGVLVADTIKVSLLRLRPGSTSASLTPASSNSQTASISNSEVEWSVTTSMGLGSASMPPSASPVSVSKSVSASISASQGLPTLSYSISSARSLTNTQSTAKSWSAPTLSGSFANSMTFRTVSSSSSGSPSRNFTATFSNLTSKSSTLDETHRSQSPSLSNSFSTHSATKSVVSSSNTSPNCSTHLSMSPLSVNQALQLCPLVGSPFFADEAVCTPIVPLSPYYGQRNSSSLTWQYTVPDVDAAARSSSQFLLLAFALNTNNIISGWALDSPGTSTTNTSWLLNAVLPNCTVGLITMPYPNAAGTITLNFVARCALERVNVTVTVTTPQHPGAVSTITKISTAVAVSAAAAFGNDASTTASLVLLSLLSCTSLSPDPGVSGYAMSFVYNYGPIAMVSGNIGIGVGVTLLFAATVFVLSRHLGHARYDTAAEILRFPAVPIHVADFFLPGTLFASFLCFWSTEGGALPTGVVGACIVAGYVAGTQIMHGSVVQPLCSFTAYNVPYPTGHAREASILFPRCRWSPHSRNKYSPLVNPFVPGKEWTRTMLLCLSLLLGAVSGMASSGVGCSAGAWIIGVANIVAALALMFLRPFRLPVDKWIAPLTISLIGLSCVLKATGDADLAAASDGLTGAASMLQILRTLLTVWVQAREDQWNEEGKYSIGAKFLFWLFRERRRVPPPPQEEPMTFDAFSSTSVQHPIMLGMDEVKDNRAPTSSYVEERVQMIDFAPVPPAATLQLEHTDVSLFAQEGHKVFEGIDGYFMLEGLKKAPLLL</sequence>
<feature type="signal peptide" evidence="3">
    <location>
        <begin position="1"/>
        <end position="22"/>
    </location>
</feature>
<feature type="compositionally biased region" description="Polar residues" evidence="1">
    <location>
        <begin position="421"/>
        <end position="432"/>
    </location>
</feature>
<dbReference type="EMBL" id="CYKH01000787">
    <property type="protein sequence ID" value="CUG39245.1"/>
    <property type="molecule type" value="Genomic_DNA"/>
</dbReference>
<keyword evidence="3" id="KW-0732">Signal</keyword>
<evidence type="ECO:0000256" key="3">
    <source>
        <dbReference type="SAM" id="SignalP"/>
    </source>
</evidence>
<proteinExistence type="predicted"/>
<keyword evidence="2" id="KW-0472">Membrane</keyword>
<keyword evidence="2" id="KW-1133">Transmembrane helix</keyword>
<evidence type="ECO:0000313" key="5">
    <source>
        <dbReference type="Proteomes" id="UP000051952"/>
    </source>
</evidence>
<dbReference type="VEuPathDB" id="TriTrypDB:BSAL_78740"/>
<organism evidence="4 5">
    <name type="scientific">Bodo saltans</name>
    <name type="common">Flagellated protozoan</name>
    <dbReference type="NCBI Taxonomy" id="75058"/>
    <lineage>
        <taxon>Eukaryota</taxon>
        <taxon>Discoba</taxon>
        <taxon>Euglenozoa</taxon>
        <taxon>Kinetoplastea</taxon>
        <taxon>Metakinetoplastina</taxon>
        <taxon>Eubodonida</taxon>
        <taxon>Bodonidae</taxon>
        <taxon>Bodo</taxon>
    </lineage>
</organism>
<dbReference type="PANTHER" id="PTHR46388:SF2">
    <property type="entry name" value="NHL REPEAT-CONTAINING PROTEIN 2"/>
    <property type="match status" value="1"/>
</dbReference>
<dbReference type="OrthoDB" id="273823at2759"/>
<evidence type="ECO:0000256" key="2">
    <source>
        <dbReference type="SAM" id="Phobius"/>
    </source>
</evidence>
<keyword evidence="2" id="KW-0812">Transmembrane</keyword>
<dbReference type="PROSITE" id="PS51257">
    <property type="entry name" value="PROKAR_LIPOPROTEIN"/>
    <property type="match status" value="1"/>
</dbReference>
<protein>
    <submittedName>
        <fullName evidence="4">Membrane-associated protein, putative</fullName>
    </submittedName>
</protein>
<feature type="transmembrane region" description="Helical" evidence="2">
    <location>
        <begin position="812"/>
        <end position="830"/>
    </location>
</feature>
<feature type="chain" id="PRO_5006621754" evidence="3">
    <location>
        <begin position="23"/>
        <end position="1039"/>
    </location>
</feature>
<feature type="region of interest" description="Disordered" evidence="1">
    <location>
        <begin position="412"/>
        <end position="432"/>
    </location>
</feature>
<reference evidence="5" key="1">
    <citation type="submission" date="2015-09" db="EMBL/GenBank/DDBJ databases">
        <authorList>
            <consortium name="Pathogen Informatics"/>
        </authorList>
    </citation>
    <scope>NUCLEOTIDE SEQUENCE [LARGE SCALE GENOMIC DNA]</scope>
    <source>
        <strain evidence="5">Lake Konstanz</strain>
    </source>
</reference>